<evidence type="ECO:0000256" key="11">
    <source>
        <dbReference type="ARBA" id="ARBA00022989"/>
    </source>
</evidence>
<comment type="caution">
    <text evidence="16">The sequence shown here is derived from an EMBL/GenBank/DDBJ whole genome shotgun (WGS) entry which is preliminary data.</text>
</comment>
<dbReference type="PANTHER" id="PTHR44936:SF9">
    <property type="entry name" value="SENSOR PROTEIN CREC"/>
    <property type="match status" value="1"/>
</dbReference>
<evidence type="ECO:0000256" key="9">
    <source>
        <dbReference type="ARBA" id="ARBA00022777"/>
    </source>
</evidence>
<dbReference type="InterPro" id="IPR003594">
    <property type="entry name" value="HATPase_dom"/>
</dbReference>
<keyword evidence="4" id="KW-1003">Cell membrane</keyword>
<organism evidence="16 17">
    <name type="scientific">Pseudogracilibacillus auburnensis</name>
    <dbReference type="NCBI Taxonomy" id="1494959"/>
    <lineage>
        <taxon>Bacteria</taxon>
        <taxon>Bacillati</taxon>
        <taxon>Bacillota</taxon>
        <taxon>Bacilli</taxon>
        <taxon>Bacillales</taxon>
        <taxon>Bacillaceae</taxon>
        <taxon>Pseudogracilibacillus</taxon>
    </lineage>
</organism>
<keyword evidence="6" id="KW-0808">Transferase</keyword>
<keyword evidence="11 14" id="KW-1133">Transmembrane helix</keyword>
<keyword evidence="7 14" id="KW-0812">Transmembrane</keyword>
<feature type="transmembrane region" description="Helical" evidence="14">
    <location>
        <begin position="25"/>
        <end position="48"/>
    </location>
</feature>
<evidence type="ECO:0000256" key="4">
    <source>
        <dbReference type="ARBA" id="ARBA00022475"/>
    </source>
</evidence>
<dbReference type="SUPFAM" id="SSF55874">
    <property type="entry name" value="ATPase domain of HSP90 chaperone/DNA topoisomerase II/histidine kinase"/>
    <property type="match status" value="1"/>
</dbReference>
<dbReference type="Pfam" id="PF14689">
    <property type="entry name" value="SPOB_a"/>
    <property type="match status" value="1"/>
</dbReference>
<feature type="transmembrane region" description="Helical" evidence="14">
    <location>
        <begin position="188"/>
        <end position="210"/>
    </location>
</feature>
<dbReference type="Proteomes" id="UP000247978">
    <property type="component" value="Unassembled WGS sequence"/>
</dbReference>
<dbReference type="InterPro" id="IPR050980">
    <property type="entry name" value="2C_sensor_his_kinase"/>
</dbReference>
<dbReference type="SMART" id="SM00387">
    <property type="entry name" value="HATPase_c"/>
    <property type="match status" value="1"/>
</dbReference>
<dbReference type="GO" id="GO:0000155">
    <property type="term" value="F:phosphorelay sensor kinase activity"/>
    <property type="evidence" value="ECO:0007669"/>
    <property type="project" value="InterPro"/>
</dbReference>
<dbReference type="EMBL" id="QJJQ01000030">
    <property type="protein sequence ID" value="PXW80333.1"/>
    <property type="molecule type" value="Genomic_DNA"/>
</dbReference>
<evidence type="ECO:0000256" key="5">
    <source>
        <dbReference type="ARBA" id="ARBA00022553"/>
    </source>
</evidence>
<evidence type="ECO:0000256" key="10">
    <source>
        <dbReference type="ARBA" id="ARBA00022840"/>
    </source>
</evidence>
<dbReference type="GO" id="GO:0005886">
    <property type="term" value="C:plasma membrane"/>
    <property type="evidence" value="ECO:0007669"/>
    <property type="project" value="UniProtKB-SubCell"/>
</dbReference>
<evidence type="ECO:0000256" key="8">
    <source>
        <dbReference type="ARBA" id="ARBA00022741"/>
    </source>
</evidence>
<dbReference type="PANTHER" id="PTHR44936">
    <property type="entry name" value="SENSOR PROTEIN CREC"/>
    <property type="match status" value="1"/>
</dbReference>
<evidence type="ECO:0000256" key="13">
    <source>
        <dbReference type="ARBA" id="ARBA00023136"/>
    </source>
</evidence>
<dbReference type="PROSITE" id="PS50109">
    <property type="entry name" value="HIS_KIN"/>
    <property type="match status" value="1"/>
</dbReference>
<evidence type="ECO:0000256" key="7">
    <source>
        <dbReference type="ARBA" id="ARBA00022692"/>
    </source>
</evidence>
<sequence length="549" mass="61433">MELRHSPILHIRNVKRPLFSLNIKMMLLISTLIILILMILGFFMNLFISKTIEDQMGKRALSVATSVANMEDIVSAFDLENPASRIQGIVDPIQKETNAEYIVVGNKDGIRYSHPIQDRIGKEMVGGDNDRALYDGESYVTKQTGSLGLSIRGKVPIKSKNGEIIGVVSVGFLNDDIQAIINEQRHSIWLMISLFFLLGIIGAIGISRYIKRLLFHMEPEEISELLLQKEAILQSTKEGIIAINHRGETTMINKAALNIIQSKENSNRQTLIENHVNEKAYMHIFDHIKENDHNVDVEMMIENTIVIVNRTAITENQTFLGAVATIRKKTEIEHLTKELSQIKQYANALRSQSHEFSNKLYTILGLLQLNKVDKAEQFIKAESNIQSNWLTFLTDHMADPYVHGLLQGKWNQANELDISVQIQDDSMLTNPLTGDKQEALLTSLGTIIENAIDSIKLSCSLHREISIFFSDHGQDIIFEIEDSGPGILEEKVVYLFEQGFSTKGTSGRGTGLALSKKVINDVGGEIIYEPSELGGALFVIVIPKNGGQR</sequence>
<keyword evidence="12" id="KW-0902">Two-component regulatory system</keyword>
<keyword evidence="17" id="KW-1185">Reference proteome</keyword>
<dbReference type="SUPFAM" id="SSF103190">
    <property type="entry name" value="Sensory domain-like"/>
    <property type="match status" value="1"/>
</dbReference>
<dbReference type="InterPro" id="IPR036890">
    <property type="entry name" value="HATPase_C_sf"/>
</dbReference>
<dbReference type="Gene3D" id="1.10.287.130">
    <property type="match status" value="1"/>
</dbReference>
<dbReference type="PRINTS" id="PR00344">
    <property type="entry name" value="BCTRLSENSOR"/>
</dbReference>
<protein>
    <recommendedName>
        <fullName evidence="3">histidine kinase</fullName>
        <ecNumber evidence="3">2.7.13.3</ecNumber>
    </recommendedName>
</protein>
<dbReference type="RefSeq" id="WP_244916619.1">
    <property type="nucleotide sequence ID" value="NZ_JBHUHB010000001.1"/>
</dbReference>
<evidence type="ECO:0000313" key="17">
    <source>
        <dbReference type="Proteomes" id="UP000247978"/>
    </source>
</evidence>
<accession>A0A2V3VF04</accession>
<keyword evidence="5" id="KW-0597">Phosphoprotein</keyword>
<dbReference type="Pfam" id="PF02518">
    <property type="entry name" value="HATPase_c"/>
    <property type="match status" value="1"/>
</dbReference>
<proteinExistence type="predicted"/>
<dbReference type="Gene3D" id="3.30.565.10">
    <property type="entry name" value="Histidine kinase-like ATPase, C-terminal domain"/>
    <property type="match status" value="1"/>
</dbReference>
<dbReference type="InterPro" id="IPR004358">
    <property type="entry name" value="Sig_transdc_His_kin-like_C"/>
</dbReference>
<dbReference type="SUPFAM" id="SSF55890">
    <property type="entry name" value="Sporulation response regulatory protein Spo0B"/>
    <property type="match status" value="1"/>
</dbReference>
<keyword evidence="13 14" id="KW-0472">Membrane</keyword>
<dbReference type="GO" id="GO:0005524">
    <property type="term" value="F:ATP binding"/>
    <property type="evidence" value="ECO:0007669"/>
    <property type="project" value="UniProtKB-KW"/>
</dbReference>
<dbReference type="InterPro" id="IPR039506">
    <property type="entry name" value="SPOB_a"/>
</dbReference>
<dbReference type="AlphaFoldDB" id="A0A2V3VF04"/>
<gene>
    <name evidence="16" type="ORF">DFR56_13014</name>
</gene>
<evidence type="ECO:0000259" key="15">
    <source>
        <dbReference type="PROSITE" id="PS50109"/>
    </source>
</evidence>
<dbReference type="InterPro" id="IPR016120">
    <property type="entry name" value="Sig_transdc_His_kin_SpoOB"/>
</dbReference>
<evidence type="ECO:0000256" key="1">
    <source>
        <dbReference type="ARBA" id="ARBA00000085"/>
    </source>
</evidence>
<dbReference type="Gene3D" id="3.30.450.20">
    <property type="entry name" value="PAS domain"/>
    <property type="match status" value="2"/>
</dbReference>
<evidence type="ECO:0000256" key="14">
    <source>
        <dbReference type="SAM" id="Phobius"/>
    </source>
</evidence>
<dbReference type="EC" id="2.7.13.3" evidence="3"/>
<keyword evidence="9 16" id="KW-0418">Kinase</keyword>
<reference evidence="16 17" key="1">
    <citation type="submission" date="2018-05" db="EMBL/GenBank/DDBJ databases">
        <title>Genomic Encyclopedia of Type Strains, Phase IV (KMG-IV): sequencing the most valuable type-strain genomes for metagenomic binning, comparative biology and taxonomic classification.</title>
        <authorList>
            <person name="Goeker M."/>
        </authorList>
    </citation>
    <scope>NUCLEOTIDE SEQUENCE [LARGE SCALE GENOMIC DNA]</scope>
    <source>
        <strain evidence="16 17">DSM 28556</strain>
    </source>
</reference>
<dbReference type="InterPro" id="IPR029151">
    <property type="entry name" value="Sensor-like_sf"/>
</dbReference>
<evidence type="ECO:0000313" key="16">
    <source>
        <dbReference type="EMBL" id="PXW80333.1"/>
    </source>
</evidence>
<comment type="catalytic activity">
    <reaction evidence="1">
        <text>ATP + protein L-histidine = ADP + protein N-phospho-L-histidine.</text>
        <dbReference type="EC" id="2.7.13.3"/>
    </reaction>
</comment>
<evidence type="ECO:0000256" key="3">
    <source>
        <dbReference type="ARBA" id="ARBA00012438"/>
    </source>
</evidence>
<feature type="domain" description="Histidine kinase" evidence="15">
    <location>
        <begin position="351"/>
        <end position="546"/>
    </location>
</feature>
<evidence type="ECO:0000256" key="6">
    <source>
        <dbReference type="ARBA" id="ARBA00022679"/>
    </source>
</evidence>
<evidence type="ECO:0000256" key="12">
    <source>
        <dbReference type="ARBA" id="ARBA00023012"/>
    </source>
</evidence>
<dbReference type="InterPro" id="IPR005467">
    <property type="entry name" value="His_kinase_dom"/>
</dbReference>
<evidence type="ECO:0000256" key="2">
    <source>
        <dbReference type="ARBA" id="ARBA00004651"/>
    </source>
</evidence>
<keyword evidence="8" id="KW-0547">Nucleotide-binding</keyword>
<dbReference type="InterPro" id="IPR033463">
    <property type="entry name" value="sCache_3"/>
</dbReference>
<name>A0A2V3VF04_9BACI</name>
<comment type="subcellular location">
    <subcellularLocation>
        <location evidence="2">Cell membrane</location>
        <topology evidence="2">Multi-pass membrane protein</topology>
    </subcellularLocation>
</comment>
<keyword evidence="10" id="KW-0067">ATP-binding</keyword>
<dbReference type="Pfam" id="PF17203">
    <property type="entry name" value="sCache_3_2"/>
    <property type="match status" value="1"/>
</dbReference>